<dbReference type="AlphaFoldDB" id="R4JZA9"/>
<dbReference type="STRING" id="86416.Clopa_0590"/>
<reference evidence="1 2" key="1">
    <citation type="submission" date="2012-01" db="EMBL/GenBank/DDBJ databases">
        <title>Complete sequence of chromosome of Clostridium pasteurianum BC1.</title>
        <authorList>
            <consortium name="US DOE Joint Genome Institute"/>
            <person name="Lucas S."/>
            <person name="Han J."/>
            <person name="Lapidus A."/>
            <person name="Cheng J.-F."/>
            <person name="Goodwin L."/>
            <person name="Pitluck S."/>
            <person name="Peters L."/>
            <person name="Mikhailova N."/>
            <person name="Teshima H."/>
            <person name="Detter J.C."/>
            <person name="Han C."/>
            <person name="Tapia R."/>
            <person name="Land M."/>
            <person name="Hauser L."/>
            <person name="Kyrpides N."/>
            <person name="Ivanova N."/>
            <person name="Pagani I."/>
            <person name="Dunn J."/>
            <person name="Taghavi S."/>
            <person name="Francis A."/>
            <person name="van der Lelie D."/>
            <person name="Woyke T."/>
        </authorList>
    </citation>
    <scope>NUCLEOTIDE SEQUENCE [LARGE SCALE GENOMIC DNA]</scope>
    <source>
        <strain evidence="1 2">BC1</strain>
    </source>
</reference>
<dbReference type="Proteomes" id="UP000013523">
    <property type="component" value="Chromosome"/>
</dbReference>
<accession>R4JZA9</accession>
<gene>
    <name evidence="1" type="ORF">Clopa_0590</name>
</gene>
<organism evidence="1 2">
    <name type="scientific">Clostridium pasteurianum BC1</name>
    <dbReference type="NCBI Taxonomy" id="86416"/>
    <lineage>
        <taxon>Bacteria</taxon>
        <taxon>Bacillati</taxon>
        <taxon>Bacillota</taxon>
        <taxon>Clostridia</taxon>
        <taxon>Eubacteriales</taxon>
        <taxon>Clostridiaceae</taxon>
        <taxon>Clostridium</taxon>
    </lineage>
</organism>
<dbReference type="RefSeq" id="WP_015613964.1">
    <property type="nucleotide sequence ID" value="NC_021182.1"/>
</dbReference>
<dbReference type="eggNOG" id="ENOG50335HT">
    <property type="taxonomic scope" value="Bacteria"/>
</dbReference>
<protein>
    <submittedName>
        <fullName evidence="1">Uncharacterized protein</fullName>
    </submittedName>
</protein>
<sequence>MKFSNQELLKNIQEIGHVSQKELPVKVSYAIAKNISKIESELKIYGKEREKLIDKYAQKVDGKPLSDKNDQIIFKPECKEDWDKDIKALLDIESDINVHKFSFSELNGFKLSAADLMAIDYMIDEK</sequence>
<dbReference type="EMBL" id="CP003261">
    <property type="protein sequence ID" value="AGK95638.1"/>
    <property type="molecule type" value="Genomic_DNA"/>
</dbReference>
<dbReference type="PATRIC" id="fig|86416.3.peg.571"/>
<proteinExistence type="predicted"/>
<keyword evidence="2" id="KW-1185">Reference proteome</keyword>
<dbReference type="HOGENOM" id="CLU_160533_0_0_9"/>
<dbReference type="KEGG" id="cpas:Clopa_0590"/>
<evidence type="ECO:0000313" key="1">
    <source>
        <dbReference type="EMBL" id="AGK95638.1"/>
    </source>
</evidence>
<name>R4JZA9_CLOPA</name>
<dbReference type="OrthoDB" id="1936043at2"/>
<evidence type="ECO:0000313" key="2">
    <source>
        <dbReference type="Proteomes" id="UP000013523"/>
    </source>
</evidence>